<reference evidence="1" key="1">
    <citation type="journal article" date="2014" name="Int. J. Syst. Evol. Microbiol.">
        <title>Complete genome sequence of Corynebacterium casei LMG S-19264T (=DSM 44701T), isolated from a smear-ripened cheese.</title>
        <authorList>
            <consortium name="US DOE Joint Genome Institute (JGI-PGF)"/>
            <person name="Walter F."/>
            <person name="Albersmeier A."/>
            <person name="Kalinowski J."/>
            <person name="Ruckert C."/>
        </authorList>
    </citation>
    <scope>NUCLEOTIDE SEQUENCE</scope>
    <source>
        <strain evidence="1">KCTC 12988</strain>
    </source>
</reference>
<proteinExistence type="predicted"/>
<keyword evidence="2" id="KW-1185">Reference proteome</keyword>
<reference evidence="1" key="2">
    <citation type="submission" date="2020-09" db="EMBL/GenBank/DDBJ databases">
        <authorList>
            <person name="Sun Q."/>
            <person name="Kim S."/>
        </authorList>
    </citation>
    <scope>NUCLEOTIDE SEQUENCE</scope>
    <source>
        <strain evidence="1">KCTC 12988</strain>
    </source>
</reference>
<comment type="caution">
    <text evidence="1">The sequence shown here is derived from an EMBL/GenBank/DDBJ whole genome shotgun (WGS) entry which is preliminary data.</text>
</comment>
<dbReference type="Gene3D" id="3.40.50.150">
    <property type="entry name" value="Vaccinia Virus protein VP39"/>
    <property type="match status" value="1"/>
</dbReference>
<dbReference type="InterPro" id="IPR029063">
    <property type="entry name" value="SAM-dependent_MTases_sf"/>
</dbReference>
<dbReference type="Proteomes" id="UP000644507">
    <property type="component" value="Unassembled WGS sequence"/>
</dbReference>
<dbReference type="EMBL" id="BMXI01000017">
    <property type="protein sequence ID" value="GHC63947.1"/>
    <property type="molecule type" value="Genomic_DNA"/>
</dbReference>
<protein>
    <submittedName>
        <fullName evidence="1">Spermidine synthase</fullName>
    </submittedName>
</protein>
<dbReference type="SUPFAM" id="SSF53335">
    <property type="entry name" value="S-adenosyl-L-methionine-dependent methyltransferases"/>
    <property type="match status" value="1"/>
</dbReference>
<evidence type="ECO:0000313" key="1">
    <source>
        <dbReference type="EMBL" id="GHC63947.1"/>
    </source>
</evidence>
<name>A0A918WMH8_9BACT</name>
<evidence type="ECO:0000313" key="2">
    <source>
        <dbReference type="Proteomes" id="UP000644507"/>
    </source>
</evidence>
<dbReference type="RefSeq" id="WP_189572836.1">
    <property type="nucleotide sequence ID" value="NZ_BMXI01000017.1"/>
</dbReference>
<dbReference type="AlphaFoldDB" id="A0A918WMH8"/>
<accession>A0A918WMH8</accession>
<organism evidence="1 2">
    <name type="scientific">Roseibacillus persicicus</name>
    <dbReference type="NCBI Taxonomy" id="454148"/>
    <lineage>
        <taxon>Bacteria</taxon>
        <taxon>Pseudomonadati</taxon>
        <taxon>Verrucomicrobiota</taxon>
        <taxon>Verrucomicrobiia</taxon>
        <taxon>Verrucomicrobiales</taxon>
        <taxon>Verrucomicrobiaceae</taxon>
        <taxon>Roseibacillus</taxon>
    </lineage>
</organism>
<sequence length="254" mass="27899">MSPEKPYRPPVFQHLDSQQTPLGLLSLRRRTVPSLDHLEVHEVVLGDAFLMSSLFTVVEEALSDLGLAAASDDLSAEPSLDVVVGGLGLGYTAQAALKFSAVRSCYVVDYLQPVIDWHQAGLVPLGKELSEDPRCEFVHGDFFELALAGKGEVHFAPEDPEKRFHAVLLDIDHSPTKLLHERHASFYEPEGLRSLADKLHPQGVFGLWSDDAPDEGFLSALREVFASAEAHIVTFDNPIQDCESRSTVYVAKLG</sequence>
<gene>
    <name evidence="1" type="ORF">GCM10007100_34430</name>
</gene>